<gene>
    <name evidence="1" type="ORF">CRI93_11015</name>
</gene>
<evidence type="ECO:0000313" key="2">
    <source>
        <dbReference type="Proteomes" id="UP000221024"/>
    </source>
</evidence>
<dbReference type="RefSeq" id="WP_098062693.1">
    <property type="nucleotide sequence ID" value="NZ_PDEP01000010.1"/>
</dbReference>
<dbReference type="EMBL" id="PDEP01000010">
    <property type="protein sequence ID" value="PEN06004.1"/>
    <property type="molecule type" value="Genomic_DNA"/>
</dbReference>
<protein>
    <submittedName>
        <fullName evidence="1">DUF4442 domain-containing protein</fullName>
    </submittedName>
</protein>
<dbReference type="Proteomes" id="UP000221024">
    <property type="component" value="Unassembled WGS sequence"/>
</dbReference>
<dbReference type="AlphaFoldDB" id="A0A2H3NJW1"/>
<organism evidence="1 2">
    <name type="scientific">Longimonas halophila</name>
    <dbReference type="NCBI Taxonomy" id="1469170"/>
    <lineage>
        <taxon>Bacteria</taxon>
        <taxon>Pseudomonadati</taxon>
        <taxon>Rhodothermota</taxon>
        <taxon>Rhodothermia</taxon>
        <taxon>Rhodothermales</taxon>
        <taxon>Salisaetaceae</taxon>
        <taxon>Longimonas</taxon>
    </lineage>
</organism>
<dbReference type="InterPro" id="IPR027961">
    <property type="entry name" value="DUF4442"/>
</dbReference>
<dbReference type="SUPFAM" id="SSF54637">
    <property type="entry name" value="Thioesterase/thiol ester dehydrase-isomerase"/>
    <property type="match status" value="1"/>
</dbReference>
<keyword evidence="2" id="KW-1185">Reference proteome</keyword>
<name>A0A2H3NJW1_9BACT</name>
<reference evidence="1 2" key="1">
    <citation type="submission" date="2017-10" db="EMBL/GenBank/DDBJ databases">
        <title>Draft genome of Longimonas halophila.</title>
        <authorList>
            <person name="Goh K.M."/>
            <person name="Shamsir M.S."/>
            <person name="Lim S.W."/>
        </authorList>
    </citation>
    <scope>NUCLEOTIDE SEQUENCE [LARGE SCALE GENOMIC DNA]</scope>
    <source>
        <strain evidence="1 2">KCTC 42399</strain>
    </source>
</reference>
<dbReference type="NCBIfam" id="TIGR00369">
    <property type="entry name" value="unchar_dom_1"/>
    <property type="match status" value="1"/>
</dbReference>
<dbReference type="InterPro" id="IPR003736">
    <property type="entry name" value="PAAI_dom"/>
</dbReference>
<proteinExistence type="predicted"/>
<dbReference type="Pfam" id="PF14539">
    <property type="entry name" value="DUF4442"/>
    <property type="match status" value="1"/>
</dbReference>
<dbReference type="GO" id="GO:0016790">
    <property type="term" value="F:thiolester hydrolase activity"/>
    <property type="evidence" value="ECO:0007669"/>
    <property type="project" value="UniProtKB-ARBA"/>
</dbReference>
<comment type="caution">
    <text evidence="1">The sequence shown here is derived from an EMBL/GenBank/DDBJ whole genome shotgun (WGS) entry which is preliminary data.</text>
</comment>
<sequence>MANPFPAIARRFAPCPDDLRPEGLTQAIGDAIPFVDTAGLRIHTYTQEAVTVQLQAERRVANHIGTIHAAALALLAETASGLVVALNISDESVPVVRTLNVDFQRPASASITATATLDTETRSRLQNRPIGRVDVPIDLMMDDTTVVQATAQWAWLPAERLDLPI</sequence>
<evidence type="ECO:0000313" key="1">
    <source>
        <dbReference type="EMBL" id="PEN06004.1"/>
    </source>
</evidence>
<dbReference type="OrthoDB" id="1494660at2"/>
<dbReference type="Gene3D" id="3.10.129.10">
    <property type="entry name" value="Hotdog Thioesterase"/>
    <property type="match status" value="1"/>
</dbReference>
<dbReference type="InterPro" id="IPR029069">
    <property type="entry name" value="HotDog_dom_sf"/>
</dbReference>
<accession>A0A2H3NJW1</accession>